<sequence length="199" mass="20419">MAPRSVLRSSRAARYVMLLLANLAVSALIISAMLSAREPSHVDAVSTSGGPTIASHTSRKLQQVVDPAPGAAVLPVDTKCPADQNGIPSNACFSANGLTHVCCIDPDSCGPNDASGGATCAHQQYLTFSKETFQLVGPMVVCPVCQGAPSNPCYSSYGDTKVCCQNPSSCDPATGPAMCTGGEYVTFTGTFESPVPIGC</sequence>
<evidence type="ECO:0000313" key="2">
    <source>
        <dbReference type="EMBL" id="GAQ79589.1"/>
    </source>
</evidence>
<dbReference type="AlphaFoldDB" id="A0A1Y1HQX8"/>
<evidence type="ECO:0000256" key="1">
    <source>
        <dbReference type="SAM" id="Phobius"/>
    </source>
</evidence>
<keyword evidence="1" id="KW-0472">Membrane</keyword>
<dbReference type="EMBL" id="DF236982">
    <property type="protein sequence ID" value="GAQ79589.1"/>
    <property type="molecule type" value="Genomic_DNA"/>
</dbReference>
<feature type="transmembrane region" description="Helical" evidence="1">
    <location>
        <begin position="12"/>
        <end position="34"/>
    </location>
</feature>
<keyword evidence="1" id="KW-1133">Transmembrane helix</keyword>
<keyword evidence="1" id="KW-0812">Transmembrane</keyword>
<dbReference type="Proteomes" id="UP000054558">
    <property type="component" value="Unassembled WGS sequence"/>
</dbReference>
<proteinExistence type="predicted"/>
<name>A0A1Y1HQX8_KLENI</name>
<keyword evidence="3" id="KW-1185">Reference proteome</keyword>
<accession>A0A1Y1HQX8</accession>
<protein>
    <submittedName>
        <fullName evidence="2">Uncharacterized protein</fullName>
    </submittedName>
</protein>
<reference evidence="2 3" key="1">
    <citation type="journal article" date="2014" name="Nat. Commun.">
        <title>Klebsormidium flaccidum genome reveals primary factors for plant terrestrial adaptation.</title>
        <authorList>
            <person name="Hori K."/>
            <person name="Maruyama F."/>
            <person name="Fujisawa T."/>
            <person name="Togashi T."/>
            <person name="Yamamoto N."/>
            <person name="Seo M."/>
            <person name="Sato S."/>
            <person name="Yamada T."/>
            <person name="Mori H."/>
            <person name="Tajima N."/>
            <person name="Moriyama T."/>
            <person name="Ikeuchi M."/>
            <person name="Watanabe M."/>
            <person name="Wada H."/>
            <person name="Kobayashi K."/>
            <person name="Saito M."/>
            <person name="Masuda T."/>
            <person name="Sasaki-Sekimoto Y."/>
            <person name="Mashiguchi K."/>
            <person name="Awai K."/>
            <person name="Shimojima M."/>
            <person name="Masuda S."/>
            <person name="Iwai M."/>
            <person name="Nobusawa T."/>
            <person name="Narise T."/>
            <person name="Kondo S."/>
            <person name="Saito H."/>
            <person name="Sato R."/>
            <person name="Murakawa M."/>
            <person name="Ihara Y."/>
            <person name="Oshima-Yamada Y."/>
            <person name="Ohtaka K."/>
            <person name="Satoh M."/>
            <person name="Sonobe K."/>
            <person name="Ishii M."/>
            <person name="Ohtani R."/>
            <person name="Kanamori-Sato M."/>
            <person name="Honoki R."/>
            <person name="Miyazaki D."/>
            <person name="Mochizuki H."/>
            <person name="Umetsu J."/>
            <person name="Higashi K."/>
            <person name="Shibata D."/>
            <person name="Kamiya Y."/>
            <person name="Sato N."/>
            <person name="Nakamura Y."/>
            <person name="Tabata S."/>
            <person name="Ida S."/>
            <person name="Kurokawa K."/>
            <person name="Ohta H."/>
        </authorList>
    </citation>
    <scope>NUCLEOTIDE SEQUENCE [LARGE SCALE GENOMIC DNA]</scope>
    <source>
        <strain evidence="2 3">NIES-2285</strain>
    </source>
</reference>
<gene>
    <name evidence="2" type="ORF">KFL_000330360</name>
</gene>
<evidence type="ECO:0000313" key="3">
    <source>
        <dbReference type="Proteomes" id="UP000054558"/>
    </source>
</evidence>
<organism evidence="2 3">
    <name type="scientific">Klebsormidium nitens</name>
    <name type="common">Green alga</name>
    <name type="synonym">Ulothrix nitens</name>
    <dbReference type="NCBI Taxonomy" id="105231"/>
    <lineage>
        <taxon>Eukaryota</taxon>
        <taxon>Viridiplantae</taxon>
        <taxon>Streptophyta</taxon>
        <taxon>Klebsormidiophyceae</taxon>
        <taxon>Klebsormidiales</taxon>
        <taxon>Klebsormidiaceae</taxon>
        <taxon>Klebsormidium</taxon>
    </lineage>
</organism>